<sequence length="131" mass="14436">MPCRSGSRVGKVLSSYPKGRWFESRCLHRFKKKCDAGVEARTVVQGRDGRDAETSTPARVPAPPVRGLRAVWGSVLGSGSFRGLQYPGCTLGRRNVVDKGKFCAMRHIISSRCPLEYPEGRDARCPHGAYL</sequence>
<organism evidence="1 2">
    <name type="scientific">Hyalomma asiaticum</name>
    <name type="common">Tick</name>
    <dbReference type="NCBI Taxonomy" id="266040"/>
    <lineage>
        <taxon>Eukaryota</taxon>
        <taxon>Metazoa</taxon>
        <taxon>Ecdysozoa</taxon>
        <taxon>Arthropoda</taxon>
        <taxon>Chelicerata</taxon>
        <taxon>Arachnida</taxon>
        <taxon>Acari</taxon>
        <taxon>Parasitiformes</taxon>
        <taxon>Ixodida</taxon>
        <taxon>Ixodoidea</taxon>
        <taxon>Ixodidae</taxon>
        <taxon>Hyalomminae</taxon>
        <taxon>Hyalomma</taxon>
    </lineage>
</organism>
<evidence type="ECO:0000313" key="2">
    <source>
        <dbReference type="Proteomes" id="UP000821845"/>
    </source>
</evidence>
<keyword evidence="2" id="KW-1185">Reference proteome</keyword>
<proteinExistence type="predicted"/>
<dbReference type="EMBL" id="CM023491">
    <property type="protein sequence ID" value="KAH6940924.1"/>
    <property type="molecule type" value="Genomic_DNA"/>
</dbReference>
<evidence type="ECO:0000313" key="1">
    <source>
        <dbReference type="EMBL" id="KAH6940924.1"/>
    </source>
</evidence>
<reference evidence="1" key="1">
    <citation type="submission" date="2020-05" db="EMBL/GenBank/DDBJ databases">
        <title>Large-scale comparative analyses of tick genomes elucidate their genetic diversity and vector capacities.</title>
        <authorList>
            <person name="Jia N."/>
            <person name="Wang J."/>
            <person name="Shi W."/>
            <person name="Du L."/>
            <person name="Sun Y."/>
            <person name="Zhan W."/>
            <person name="Jiang J."/>
            <person name="Wang Q."/>
            <person name="Zhang B."/>
            <person name="Ji P."/>
            <person name="Sakyi L.B."/>
            <person name="Cui X."/>
            <person name="Yuan T."/>
            <person name="Jiang B."/>
            <person name="Yang W."/>
            <person name="Lam T.T.-Y."/>
            <person name="Chang Q."/>
            <person name="Ding S."/>
            <person name="Wang X."/>
            <person name="Zhu J."/>
            <person name="Ruan X."/>
            <person name="Zhao L."/>
            <person name="Wei J."/>
            <person name="Que T."/>
            <person name="Du C."/>
            <person name="Cheng J."/>
            <person name="Dai P."/>
            <person name="Han X."/>
            <person name="Huang E."/>
            <person name="Gao Y."/>
            <person name="Liu J."/>
            <person name="Shao H."/>
            <person name="Ye R."/>
            <person name="Li L."/>
            <person name="Wei W."/>
            <person name="Wang X."/>
            <person name="Wang C."/>
            <person name="Yang T."/>
            <person name="Huo Q."/>
            <person name="Li W."/>
            <person name="Guo W."/>
            <person name="Chen H."/>
            <person name="Zhou L."/>
            <person name="Ni X."/>
            <person name="Tian J."/>
            <person name="Zhou Y."/>
            <person name="Sheng Y."/>
            <person name="Liu T."/>
            <person name="Pan Y."/>
            <person name="Xia L."/>
            <person name="Li J."/>
            <person name="Zhao F."/>
            <person name="Cao W."/>
        </authorList>
    </citation>
    <scope>NUCLEOTIDE SEQUENCE</scope>
    <source>
        <strain evidence="1">Hyas-2018</strain>
    </source>
</reference>
<name>A0ACB7T4L0_HYAAI</name>
<comment type="caution">
    <text evidence="1">The sequence shown here is derived from an EMBL/GenBank/DDBJ whole genome shotgun (WGS) entry which is preliminary data.</text>
</comment>
<protein>
    <submittedName>
        <fullName evidence="1">Uncharacterized protein</fullName>
    </submittedName>
</protein>
<gene>
    <name evidence="1" type="ORF">HPB50_010372</name>
</gene>
<accession>A0ACB7T4L0</accession>
<dbReference type="Proteomes" id="UP000821845">
    <property type="component" value="Chromosome 11"/>
</dbReference>